<dbReference type="InterPro" id="IPR018383">
    <property type="entry name" value="UPF0324_pro"/>
</dbReference>
<gene>
    <name evidence="8" type="ORF">FB557_1837</name>
</gene>
<reference evidence="8 9" key="1">
    <citation type="submission" date="2019-06" db="EMBL/GenBank/DDBJ databases">
        <title>Sequencing the genomes of 1000 actinobacteria strains.</title>
        <authorList>
            <person name="Klenk H.-P."/>
        </authorList>
    </citation>
    <scope>NUCLEOTIDE SEQUENCE [LARGE SCALE GENOMIC DNA]</scope>
    <source>
        <strain evidence="8 9">DSM 18935</strain>
    </source>
</reference>
<accession>A0A560W9X5</accession>
<keyword evidence="3" id="KW-1003">Cell membrane</keyword>
<proteinExistence type="inferred from homology"/>
<evidence type="ECO:0000313" key="8">
    <source>
        <dbReference type="EMBL" id="TWD14427.1"/>
    </source>
</evidence>
<comment type="caution">
    <text evidence="8">The sequence shown here is derived from an EMBL/GenBank/DDBJ whole genome shotgun (WGS) entry which is preliminary data.</text>
</comment>
<feature type="transmembrane region" description="Helical" evidence="7">
    <location>
        <begin position="296"/>
        <end position="317"/>
    </location>
</feature>
<feature type="transmembrane region" description="Helical" evidence="7">
    <location>
        <begin position="170"/>
        <end position="194"/>
    </location>
</feature>
<feature type="transmembrane region" description="Helical" evidence="7">
    <location>
        <begin position="138"/>
        <end position="158"/>
    </location>
</feature>
<keyword evidence="6 7" id="KW-0472">Membrane</keyword>
<keyword evidence="9" id="KW-1185">Reference proteome</keyword>
<dbReference type="Proteomes" id="UP000315628">
    <property type="component" value="Unassembled WGS sequence"/>
</dbReference>
<name>A0A560W9X5_9MICO</name>
<dbReference type="GO" id="GO:0005886">
    <property type="term" value="C:plasma membrane"/>
    <property type="evidence" value="ECO:0007669"/>
    <property type="project" value="UniProtKB-SubCell"/>
</dbReference>
<feature type="transmembrane region" description="Helical" evidence="7">
    <location>
        <begin position="272"/>
        <end position="290"/>
    </location>
</feature>
<feature type="transmembrane region" description="Helical" evidence="7">
    <location>
        <begin position="53"/>
        <end position="72"/>
    </location>
</feature>
<dbReference type="PANTHER" id="PTHR30106:SF2">
    <property type="entry name" value="UPF0324 INNER MEMBRANE PROTEIN YEIH"/>
    <property type="match status" value="1"/>
</dbReference>
<feature type="transmembrane region" description="Helical" evidence="7">
    <location>
        <begin position="329"/>
        <end position="354"/>
    </location>
</feature>
<feature type="transmembrane region" description="Helical" evidence="7">
    <location>
        <begin position="26"/>
        <end position="47"/>
    </location>
</feature>
<keyword evidence="5 7" id="KW-1133">Transmembrane helix</keyword>
<evidence type="ECO:0000256" key="4">
    <source>
        <dbReference type="ARBA" id="ARBA00022692"/>
    </source>
</evidence>
<feature type="transmembrane region" description="Helical" evidence="7">
    <location>
        <begin position="229"/>
        <end position="251"/>
    </location>
</feature>
<feature type="transmembrane region" description="Helical" evidence="7">
    <location>
        <begin position="201"/>
        <end position="223"/>
    </location>
</feature>
<dbReference type="EMBL" id="VIUW01000003">
    <property type="protein sequence ID" value="TWD14427.1"/>
    <property type="molecule type" value="Genomic_DNA"/>
</dbReference>
<keyword evidence="4 7" id="KW-0812">Transmembrane</keyword>
<comment type="similarity">
    <text evidence="2">Belongs to the UPF0324 family.</text>
</comment>
<dbReference type="RefSeq" id="WP_144857299.1">
    <property type="nucleotide sequence ID" value="NZ_BAAAYT010000005.1"/>
</dbReference>
<dbReference type="PANTHER" id="PTHR30106">
    <property type="entry name" value="INNER MEMBRANE PROTEIN YEIH-RELATED"/>
    <property type="match status" value="1"/>
</dbReference>
<evidence type="ECO:0000256" key="1">
    <source>
        <dbReference type="ARBA" id="ARBA00004651"/>
    </source>
</evidence>
<organism evidence="8 9">
    <name type="scientific">Marihabitans asiaticum</name>
    <dbReference type="NCBI Taxonomy" id="415218"/>
    <lineage>
        <taxon>Bacteria</taxon>
        <taxon>Bacillati</taxon>
        <taxon>Actinomycetota</taxon>
        <taxon>Actinomycetes</taxon>
        <taxon>Micrococcales</taxon>
        <taxon>Intrasporangiaceae</taxon>
        <taxon>Marihabitans</taxon>
    </lineage>
</organism>
<evidence type="ECO:0000256" key="2">
    <source>
        <dbReference type="ARBA" id="ARBA00007977"/>
    </source>
</evidence>
<sequence length="356" mass="35006">MDVVPSGPATATSQADTSDLASRRRVAPGVGLALLAALLAFAAGRLVTGVSPLLVAIVLGILLANTTGVPAWARPGIEVSAKRLLRAGIVLLGLQLVLGDILALGAPVLLVVLAVVAGGLATAVWAGRLLRVPPTLALLIGCGFSICGAAAVAAAAGVTEDDEDTAEHAATAIALVVIFGTLMIPLVPLCAAALDLAPAKAGLFAGASVHEVAQVVAAGGIIGGGALTVAVLVKLARVLLLAPVIAGIGLHRRRALEQTGRSGPTGTTLPPVVPPFVLGFLAMVALRSTLDLPDAALDLAAIAQTALLAAAMFALGCGVRAADLRKGGLAPFALAAITTAVVAGIALTGVILAVRS</sequence>
<dbReference type="AlphaFoldDB" id="A0A560W9X5"/>
<evidence type="ECO:0000313" key="9">
    <source>
        <dbReference type="Proteomes" id="UP000315628"/>
    </source>
</evidence>
<feature type="transmembrane region" description="Helical" evidence="7">
    <location>
        <begin position="108"/>
        <end position="126"/>
    </location>
</feature>
<evidence type="ECO:0000256" key="7">
    <source>
        <dbReference type="SAM" id="Phobius"/>
    </source>
</evidence>
<evidence type="ECO:0000256" key="6">
    <source>
        <dbReference type="ARBA" id="ARBA00023136"/>
    </source>
</evidence>
<dbReference type="Pfam" id="PF03601">
    <property type="entry name" value="Cons_hypoth698"/>
    <property type="match status" value="1"/>
</dbReference>
<comment type="subcellular location">
    <subcellularLocation>
        <location evidence="1">Cell membrane</location>
        <topology evidence="1">Multi-pass membrane protein</topology>
    </subcellularLocation>
</comment>
<evidence type="ECO:0000256" key="3">
    <source>
        <dbReference type="ARBA" id="ARBA00022475"/>
    </source>
</evidence>
<feature type="transmembrane region" description="Helical" evidence="7">
    <location>
        <begin position="84"/>
        <end position="102"/>
    </location>
</feature>
<protein>
    <submittedName>
        <fullName evidence="8">Putative integral membrane protein (TIGR00698 family)</fullName>
    </submittedName>
</protein>
<evidence type="ECO:0000256" key="5">
    <source>
        <dbReference type="ARBA" id="ARBA00022989"/>
    </source>
</evidence>